<name>A0A520MRL3_9GAMM</name>
<gene>
    <name evidence="1" type="ORF">EVA99_03045</name>
</gene>
<accession>A0A520MRL3</accession>
<dbReference type="Proteomes" id="UP000320146">
    <property type="component" value="Unassembled WGS sequence"/>
</dbReference>
<dbReference type="EMBL" id="SHBL01000022">
    <property type="protein sequence ID" value="RZO23861.1"/>
    <property type="molecule type" value="Genomic_DNA"/>
</dbReference>
<sequence>MSFSFNLKAQISDNFLLLYESYDKLNNIEEIIEKAENRILRKYGVSKEFILDKKIELQPTEHFIGYQIKKFNDLRLIELKFNKDSIEEFFVLNTVPFFSFKGKAKVFIAANDSFFNDSNLFIIDNKAFQNELLNAKILSELNQNITLEFEFLENFPSDSFSVNELIKKLDEDQKNDWFLMLVDRFGLESWSYSFPKSNNITIQNGFGFRNFLLDEAIAEVVQEGREVTKKTFTASFKPDLSIEEIEIIFNKLSESTDILNFRILKSNPQNIVLEYESYLGPEDAALFLSSMGASTRL</sequence>
<dbReference type="AlphaFoldDB" id="A0A520MRL3"/>
<proteinExistence type="predicted"/>
<protein>
    <submittedName>
        <fullName evidence="1">Uncharacterized protein</fullName>
    </submittedName>
</protein>
<evidence type="ECO:0000313" key="2">
    <source>
        <dbReference type="Proteomes" id="UP000320146"/>
    </source>
</evidence>
<evidence type="ECO:0000313" key="1">
    <source>
        <dbReference type="EMBL" id="RZO23861.1"/>
    </source>
</evidence>
<comment type="caution">
    <text evidence="1">The sequence shown here is derived from an EMBL/GenBank/DDBJ whole genome shotgun (WGS) entry which is preliminary data.</text>
</comment>
<organism evidence="1 2">
    <name type="scientific">SAR86 cluster bacterium</name>
    <dbReference type="NCBI Taxonomy" id="2030880"/>
    <lineage>
        <taxon>Bacteria</taxon>
        <taxon>Pseudomonadati</taxon>
        <taxon>Pseudomonadota</taxon>
        <taxon>Gammaproteobacteria</taxon>
        <taxon>SAR86 cluster</taxon>
    </lineage>
</organism>
<reference evidence="1 2" key="1">
    <citation type="submission" date="2019-02" db="EMBL/GenBank/DDBJ databases">
        <title>Prokaryotic population dynamics and viral predation in marine succession experiment using metagenomics: the confinement effect.</title>
        <authorList>
            <person name="Haro-Moreno J.M."/>
            <person name="Rodriguez-Valera F."/>
            <person name="Lopez-Perez M."/>
        </authorList>
    </citation>
    <scope>NUCLEOTIDE SEQUENCE [LARGE SCALE GENOMIC DNA]</scope>
    <source>
        <strain evidence="1">MED-G166</strain>
    </source>
</reference>